<dbReference type="Pfam" id="PF08447">
    <property type="entry name" value="PAS_3"/>
    <property type="match status" value="1"/>
</dbReference>
<dbReference type="Gene3D" id="3.40.50.2300">
    <property type="match status" value="1"/>
</dbReference>
<dbReference type="Pfam" id="PF02518">
    <property type="entry name" value="HATPase_c"/>
    <property type="match status" value="1"/>
</dbReference>
<keyword evidence="5" id="KW-0902">Two-component regulatory system</keyword>
<dbReference type="EMBL" id="CP029210">
    <property type="protein sequence ID" value="AWI53355.1"/>
    <property type="molecule type" value="Genomic_DNA"/>
</dbReference>
<dbReference type="SMART" id="SM00091">
    <property type="entry name" value="PAS"/>
    <property type="match status" value="2"/>
</dbReference>
<evidence type="ECO:0000256" key="7">
    <source>
        <dbReference type="ARBA" id="ARBA00058004"/>
    </source>
</evidence>
<feature type="modified residue" description="4-aspartylphosphate" evidence="10">
    <location>
        <position position="707"/>
    </location>
</feature>
<dbReference type="KEGG" id="aon:DEH84_07875"/>
<dbReference type="PANTHER" id="PTHR45339:SF3">
    <property type="entry name" value="HISTIDINE KINASE"/>
    <property type="match status" value="1"/>
</dbReference>
<dbReference type="InterPro" id="IPR001789">
    <property type="entry name" value="Sig_transdc_resp-reg_receiver"/>
</dbReference>
<dbReference type="Pfam" id="PF00512">
    <property type="entry name" value="HisKA"/>
    <property type="match status" value="1"/>
</dbReference>
<evidence type="ECO:0000259" key="12">
    <source>
        <dbReference type="PROSITE" id="PS50110"/>
    </source>
</evidence>
<dbReference type="InterPro" id="IPR035965">
    <property type="entry name" value="PAS-like_dom_sf"/>
</dbReference>
<comment type="catalytic activity">
    <reaction evidence="1">
        <text>ATP + protein L-histidine = ADP + protein N-phospho-L-histidine.</text>
        <dbReference type="EC" id="2.7.13.3"/>
    </reaction>
</comment>
<dbReference type="Gene3D" id="1.10.287.130">
    <property type="match status" value="1"/>
</dbReference>
<dbReference type="InterPro" id="IPR000014">
    <property type="entry name" value="PAS"/>
</dbReference>
<dbReference type="InterPro" id="IPR011006">
    <property type="entry name" value="CheY-like_superfamily"/>
</dbReference>
<dbReference type="PROSITE" id="PS50894">
    <property type="entry name" value="HPT"/>
    <property type="match status" value="1"/>
</dbReference>
<evidence type="ECO:0000256" key="10">
    <source>
        <dbReference type="PROSITE-ProRule" id="PRU00169"/>
    </source>
</evidence>
<accession>A0A2U8FQN3</accession>
<dbReference type="Proteomes" id="UP000244892">
    <property type="component" value="Chromosome"/>
</dbReference>
<dbReference type="AlphaFoldDB" id="A0A2U8FQN3"/>
<dbReference type="InterPro" id="IPR036890">
    <property type="entry name" value="HATPase_C_sf"/>
</dbReference>
<evidence type="ECO:0000259" key="13">
    <source>
        <dbReference type="PROSITE" id="PS50112"/>
    </source>
</evidence>
<dbReference type="GO" id="GO:0005886">
    <property type="term" value="C:plasma membrane"/>
    <property type="evidence" value="ECO:0007669"/>
    <property type="project" value="UniProtKB-SubCell"/>
</dbReference>
<evidence type="ECO:0000259" key="14">
    <source>
        <dbReference type="PROSITE" id="PS50113"/>
    </source>
</evidence>
<dbReference type="EC" id="2.7.13.3" evidence="2"/>
<dbReference type="PROSITE" id="PS50110">
    <property type="entry name" value="RESPONSE_REGULATORY"/>
    <property type="match status" value="1"/>
</dbReference>
<dbReference type="InterPro" id="IPR013655">
    <property type="entry name" value="PAS_fold_3"/>
</dbReference>
<proteinExistence type="predicted"/>
<dbReference type="CDD" id="cd17546">
    <property type="entry name" value="REC_hyHK_CKI1_RcsC-like"/>
    <property type="match status" value="1"/>
</dbReference>
<evidence type="ECO:0000256" key="4">
    <source>
        <dbReference type="ARBA" id="ARBA00022729"/>
    </source>
</evidence>
<dbReference type="CDD" id="cd00082">
    <property type="entry name" value="HisKA"/>
    <property type="match status" value="1"/>
</dbReference>
<comment type="function">
    <text evidence="7">Member of the two-component regulatory system BvgS/BvgA. Phosphorylates BvgA via a four-step phosphorelay in response to environmental signals.</text>
</comment>
<evidence type="ECO:0000256" key="5">
    <source>
        <dbReference type="ARBA" id="ARBA00023012"/>
    </source>
</evidence>
<dbReference type="SUPFAM" id="SSF55874">
    <property type="entry name" value="ATPase domain of HSP90 chaperone/DNA topoisomerase II/histidine kinase"/>
    <property type="match status" value="1"/>
</dbReference>
<dbReference type="Gene3D" id="1.20.120.160">
    <property type="entry name" value="HPT domain"/>
    <property type="match status" value="1"/>
</dbReference>
<keyword evidence="3 10" id="KW-0597">Phosphoprotein</keyword>
<dbReference type="SUPFAM" id="SSF52172">
    <property type="entry name" value="CheY-like"/>
    <property type="match status" value="1"/>
</dbReference>
<protein>
    <recommendedName>
        <fullName evidence="8">Virulence sensor protein BvgS</fullName>
        <ecNumber evidence="2">2.7.13.3</ecNumber>
    </recommendedName>
</protein>
<dbReference type="PROSITE" id="PS50112">
    <property type="entry name" value="PAS"/>
    <property type="match status" value="1"/>
</dbReference>
<evidence type="ECO:0000256" key="8">
    <source>
        <dbReference type="ARBA" id="ARBA00070152"/>
    </source>
</evidence>
<dbReference type="InterPro" id="IPR036097">
    <property type="entry name" value="HisK_dim/P_sf"/>
</dbReference>
<dbReference type="InterPro" id="IPR005467">
    <property type="entry name" value="His_kinase_dom"/>
</dbReference>
<dbReference type="InterPro" id="IPR001610">
    <property type="entry name" value="PAC"/>
</dbReference>
<evidence type="ECO:0000313" key="17">
    <source>
        <dbReference type="Proteomes" id="UP000244892"/>
    </source>
</evidence>
<dbReference type="SUPFAM" id="SSF47226">
    <property type="entry name" value="Histidine-containing phosphotransfer domain, HPT domain"/>
    <property type="match status" value="1"/>
</dbReference>
<dbReference type="SUPFAM" id="SSF47384">
    <property type="entry name" value="Homodimeric domain of signal transducing histidine kinase"/>
    <property type="match status" value="1"/>
</dbReference>
<dbReference type="InterPro" id="IPR003661">
    <property type="entry name" value="HisK_dim/P_dom"/>
</dbReference>
<dbReference type="InterPro" id="IPR013656">
    <property type="entry name" value="PAS_4"/>
</dbReference>
<dbReference type="SUPFAM" id="SSF55785">
    <property type="entry name" value="PYP-like sensor domain (PAS domain)"/>
    <property type="match status" value="2"/>
</dbReference>
<dbReference type="CDD" id="cd16922">
    <property type="entry name" value="HATPase_EvgS-ArcB-TorS-like"/>
    <property type="match status" value="1"/>
</dbReference>
<evidence type="ECO:0000256" key="2">
    <source>
        <dbReference type="ARBA" id="ARBA00012438"/>
    </source>
</evidence>
<feature type="domain" description="PAS" evidence="13">
    <location>
        <begin position="172"/>
        <end position="242"/>
    </location>
</feature>
<dbReference type="NCBIfam" id="TIGR00229">
    <property type="entry name" value="sensory_box"/>
    <property type="match status" value="2"/>
</dbReference>
<reference evidence="16 17" key="1">
    <citation type="submission" date="2018-05" db="EMBL/GenBank/DDBJ databases">
        <title>complete genome sequence of Aquabacterium olei NBRC 110486.</title>
        <authorList>
            <person name="Tang B."/>
            <person name="Chang J."/>
            <person name="Zhang L."/>
            <person name="Yang H."/>
        </authorList>
    </citation>
    <scope>NUCLEOTIDE SEQUENCE [LARGE SCALE GENOMIC DNA]</scope>
    <source>
        <strain evidence="16 17">NBRC 110486</strain>
    </source>
</reference>
<dbReference type="Gene3D" id="3.30.565.10">
    <property type="entry name" value="Histidine kinase-like ATPase, C-terminal domain"/>
    <property type="match status" value="1"/>
</dbReference>
<sequence length="919" mass="100624">MSGAVPPAVGLHGLRPTVPVARAEPAFDQDALLYALNQAVTGIWQWDTESNVNIWSDAVWRLYGLDIDTYPPCFDSWLISLHPDDRDDACELLRQATAQRRAFELTWRTNPAHGPVRWLLSRGQPADRPGALLYTGVVLDITERREAEMALQALNATLEERVAERTAALSEHQHRLQHILDGIPGMVGYWGRDFRNRFANHAYLEWFGKTPQELVGLHIRELLGDELFERNRPYMEAALRGEAQCFERDLRTRRGELRHCQAHYLPDWRDGEVRGFLVMVFDISEAKAARQSAEAANQAKSVFLANISHELRTPLNAIFGLAQMGARQPGSDAARSTFEQILATGKHLLALINDVLDFSRIEAGKMPIQDGDIDLAQLLDHVLSMCATQAEAKGLSMLLSDAPDVPGHFRGDFTRCAQILLNLVSNAIKFTDQGMVHVDVDASDATLRLTVRDTGIGIPPEAQDRLFQPFEQIHIDESRRESSTGLGLAISQRLAQLMGGNITLSSGAGQGSTFTFSLPLRNPQPVDWRPLRNLVAWRHDRIALQRLHHLLQAREPQMLLVSDLPPATQAPHALLLDVDQLLRAPPAALESLARQGCRLLVVGTSSTPPSLPPHTAGATRVIAPPLSPLRVLRALQQADVAPPPQAGRPRLEGLQILAAEDNAVNRLVLEQMLIQEGAAVHFAGDGLQALELVRAHGAEHFDLVLCDIQMPLMDGYETTQALARLAPGLPVVGLTAHAFQAARERALQAGMVDYVTKPYLITPLVEAVLRHARRKPPAPAAFGAAGTSTATGKVSSAGRPVNMDANAAAFWSHYAPQPALRTRLVEALSHTIPELINQLEAALASQDSEALGKVLHNVKGTGLNLHAPMLTAQAITGLTQARSQVPDMWDTARELIGSLKNLMAALQHLHAAETPRADQ</sequence>
<dbReference type="InterPro" id="IPR036641">
    <property type="entry name" value="HPT_dom_sf"/>
</dbReference>
<dbReference type="FunFam" id="3.30.565.10:FF:000010">
    <property type="entry name" value="Sensor histidine kinase RcsC"/>
    <property type="match status" value="1"/>
</dbReference>
<dbReference type="InterPro" id="IPR000700">
    <property type="entry name" value="PAS-assoc_C"/>
</dbReference>
<feature type="domain" description="HPt" evidence="15">
    <location>
        <begin position="817"/>
        <end position="913"/>
    </location>
</feature>
<keyword evidence="17" id="KW-1185">Reference proteome</keyword>
<dbReference type="CDD" id="cd00130">
    <property type="entry name" value="PAS"/>
    <property type="match status" value="2"/>
</dbReference>
<evidence type="ECO:0000259" key="11">
    <source>
        <dbReference type="PROSITE" id="PS50109"/>
    </source>
</evidence>
<dbReference type="SMART" id="SM00448">
    <property type="entry name" value="REC"/>
    <property type="match status" value="1"/>
</dbReference>
<evidence type="ECO:0000256" key="3">
    <source>
        <dbReference type="ARBA" id="ARBA00022553"/>
    </source>
</evidence>
<name>A0A2U8FQN3_9BURK</name>
<dbReference type="Pfam" id="PF00072">
    <property type="entry name" value="Response_reg"/>
    <property type="match status" value="1"/>
</dbReference>
<dbReference type="GO" id="GO:0000155">
    <property type="term" value="F:phosphorelay sensor kinase activity"/>
    <property type="evidence" value="ECO:0007669"/>
    <property type="project" value="InterPro"/>
</dbReference>
<dbReference type="InterPro" id="IPR003594">
    <property type="entry name" value="HATPase_dom"/>
</dbReference>
<dbReference type="SMART" id="SM00387">
    <property type="entry name" value="HATPase_c"/>
    <property type="match status" value="1"/>
</dbReference>
<feature type="domain" description="Response regulatory" evidence="12">
    <location>
        <begin position="655"/>
        <end position="772"/>
    </location>
</feature>
<evidence type="ECO:0000259" key="15">
    <source>
        <dbReference type="PROSITE" id="PS50894"/>
    </source>
</evidence>
<dbReference type="Pfam" id="PF08448">
    <property type="entry name" value="PAS_4"/>
    <property type="match status" value="1"/>
</dbReference>
<dbReference type="PRINTS" id="PR00344">
    <property type="entry name" value="BCTRLSENSOR"/>
</dbReference>
<feature type="domain" description="Histidine kinase" evidence="11">
    <location>
        <begin position="306"/>
        <end position="522"/>
    </location>
</feature>
<keyword evidence="6" id="KW-0843">Virulence</keyword>
<evidence type="ECO:0000256" key="6">
    <source>
        <dbReference type="ARBA" id="ARBA00023026"/>
    </source>
</evidence>
<evidence type="ECO:0000256" key="9">
    <source>
        <dbReference type="PROSITE-ProRule" id="PRU00110"/>
    </source>
</evidence>
<dbReference type="InterPro" id="IPR004358">
    <property type="entry name" value="Sig_transdc_His_kin-like_C"/>
</dbReference>
<gene>
    <name evidence="16" type="ORF">DEH84_07875</name>
</gene>
<dbReference type="SMART" id="SM00388">
    <property type="entry name" value="HisKA"/>
    <property type="match status" value="1"/>
</dbReference>
<dbReference type="PROSITE" id="PS50113">
    <property type="entry name" value="PAC"/>
    <property type="match status" value="1"/>
</dbReference>
<keyword evidence="4" id="KW-0732">Signal</keyword>
<organism evidence="16 17">
    <name type="scientific">Aquabacterium olei</name>
    <dbReference type="NCBI Taxonomy" id="1296669"/>
    <lineage>
        <taxon>Bacteria</taxon>
        <taxon>Pseudomonadati</taxon>
        <taxon>Pseudomonadota</taxon>
        <taxon>Betaproteobacteria</taxon>
        <taxon>Burkholderiales</taxon>
        <taxon>Aquabacterium</taxon>
    </lineage>
</organism>
<dbReference type="PANTHER" id="PTHR45339">
    <property type="entry name" value="HYBRID SIGNAL TRANSDUCTION HISTIDINE KINASE J"/>
    <property type="match status" value="1"/>
</dbReference>
<dbReference type="PROSITE" id="PS50109">
    <property type="entry name" value="HIS_KIN"/>
    <property type="match status" value="1"/>
</dbReference>
<dbReference type="InterPro" id="IPR008207">
    <property type="entry name" value="Sig_transdc_His_kin_Hpt_dom"/>
</dbReference>
<evidence type="ECO:0000256" key="1">
    <source>
        <dbReference type="ARBA" id="ARBA00000085"/>
    </source>
</evidence>
<dbReference type="Pfam" id="PF01627">
    <property type="entry name" value="Hpt"/>
    <property type="match status" value="1"/>
</dbReference>
<dbReference type="Gene3D" id="3.30.450.20">
    <property type="entry name" value="PAS domain"/>
    <property type="match status" value="2"/>
</dbReference>
<evidence type="ECO:0000313" key="16">
    <source>
        <dbReference type="EMBL" id="AWI53355.1"/>
    </source>
</evidence>
<dbReference type="GO" id="GO:0005524">
    <property type="term" value="F:ATP binding"/>
    <property type="evidence" value="ECO:0007669"/>
    <property type="project" value="UniProtKB-KW"/>
</dbReference>
<dbReference type="SMART" id="SM00086">
    <property type="entry name" value="PAC"/>
    <property type="match status" value="2"/>
</dbReference>
<feature type="domain" description="PAC" evidence="14">
    <location>
        <begin position="101"/>
        <end position="153"/>
    </location>
</feature>
<feature type="modified residue" description="Phosphohistidine" evidence="9">
    <location>
        <position position="856"/>
    </location>
</feature>